<keyword evidence="2" id="KW-1185">Reference proteome</keyword>
<evidence type="ECO:0000313" key="2">
    <source>
        <dbReference type="Proteomes" id="UP000016536"/>
    </source>
</evidence>
<comment type="caution">
    <text evidence="1">The sequence shown here is derived from an EMBL/GenBank/DDBJ whole genome shotgun (WGS) entry which is preliminary data.</text>
</comment>
<sequence>MVARQQVVLPWDVVPGVDNQPPTAQVQRLWRSGVLRRFGEECAAT</sequence>
<gene>
    <name evidence="1" type="ORF">HMPREF1979_03262</name>
</gene>
<reference evidence="1 2" key="1">
    <citation type="submission" date="2013-08" db="EMBL/GenBank/DDBJ databases">
        <authorList>
            <person name="Weinstock G."/>
            <person name="Sodergren E."/>
            <person name="Wylie T."/>
            <person name="Fulton L."/>
            <person name="Fulton R."/>
            <person name="Fronick C."/>
            <person name="O'Laughlin M."/>
            <person name="Godfrey J."/>
            <person name="Miner T."/>
            <person name="Herter B."/>
            <person name="Appelbaum E."/>
            <person name="Cordes M."/>
            <person name="Lek S."/>
            <person name="Wollam A."/>
            <person name="Pepin K.H."/>
            <person name="Palsikar V.B."/>
            <person name="Mitreva M."/>
            <person name="Wilson R.K."/>
        </authorList>
    </citation>
    <scope>NUCLEOTIDE SEQUENCE [LARGE SCALE GENOMIC DNA]</scope>
    <source>
        <strain evidence="1 2">F0542</strain>
    </source>
</reference>
<dbReference type="HOGENOM" id="CLU_3195081_0_0_11"/>
<proteinExistence type="predicted"/>
<protein>
    <submittedName>
        <fullName evidence="1">Uncharacterized protein</fullName>
    </submittedName>
</protein>
<evidence type="ECO:0000313" key="1">
    <source>
        <dbReference type="EMBL" id="ERH20907.1"/>
    </source>
</evidence>
<dbReference type="EMBL" id="AWSE01000287">
    <property type="protein sequence ID" value="ERH20907.1"/>
    <property type="molecule type" value="Genomic_DNA"/>
</dbReference>
<accession>U1RR50</accession>
<dbReference type="Proteomes" id="UP000016536">
    <property type="component" value="Unassembled WGS sequence"/>
</dbReference>
<organism evidence="1 2">
    <name type="scientific">Actinomyces johnsonii F0542</name>
    <dbReference type="NCBI Taxonomy" id="1321818"/>
    <lineage>
        <taxon>Bacteria</taxon>
        <taxon>Bacillati</taxon>
        <taxon>Actinomycetota</taxon>
        <taxon>Actinomycetes</taxon>
        <taxon>Actinomycetales</taxon>
        <taxon>Actinomycetaceae</taxon>
        <taxon>Actinomyces</taxon>
    </lineage>
</organism>
<dbReference type="AlphaFoldDB" id="U1RR50"/>
<name>U1RR50_9ACTO</name>